<evidence type="ECO:0000256" key="8">
    <source>
        <dbReference type="SAM" id="Phobius"/>
    </source>
</evidence>
<sequence length="338" mass="38224">MSSLNRAFYLLCLLLGEMTLITATVDQQNVRLISAIVGEDLTLACVVDHSDVQFFWYRQRLGRKPQIICSVYSFQEVAKFHHEFKDNPRFRFEKKDDQMNLRISDAQPTDSATYFCMSGHDLLMEFKEAITVRVEKSRLTVHSVVHQPQFENFQPGGSVNLSCTVHPGSCDGEHSVYWFLSSGEHQPGLLYTSGGRSDQCEKKPNTQTHTCVYNLPLNISNSGTYYCAVASCGHILFGKGTKVESQADEVNLTYLMYAALTFTSILSVFLSVLLVKRNKENCCKCSDSTREISAPSTTNEEGYGDEENLHYAALSVHNRTRRRMDNVENDCVYSSVRH</sequence>
<keyword evidence="12" id="KW-1185">Reference proteome</keyword>
<keyword evidence="8" id="KW-1133">Transmembrane helix</keyword>
<dbReference type="OMA" id="CTESHPR"/>
<keyword evidence="7" id="KW-0325">Glycoprotein</keyword>
<dbReference type="SMART" id="SM00406">
    <property type="entry name" value="IGv"/>
    <property type="match status" value="2"/>
</dbReference>
<evidence type="ECO:0000256" key="9">
    <source>
        <dbReference type="SAM" id="SignalP"/>
    </source>
</evidence>
<evidence type="ECO:0000256" key="1">
    <source>
        <dbReference type="ARBA" id="ARBA00004236"/>
    </source>
</evidence>
<dbReference type="Proteomes" id="UP000265120">
    <property type="component" value="Chromosome 1"/>
</dbReference>
<evidence type="ECO:0000256" key="3">
    <source>
        <dbReference type="ARBA" id="ARBA00022729"/>
    </source>
</evidence>
<dbReference type="SMART" id="SM00409">
    <property type="entry name" value="IG"/>
    <property type="match status" value="2"/>
</dbReference>
<keyword evidence="8" id="KW-0812">Transmembrane</keyword>
<accession>A0A3P8W5I9</accession>
<dbReference type="PANTHER" id="PTHR19433">
    <property type="entry name" value="T-CELL RECEPTOR ALPHA CHAIN V REGION-RELATED"/>
    <property type="match status" value="1"/>
</dbReference>
<evidence type="ECO:0000256" key="7">
    <source>
        <dbReference type="ARBA" id="ARBA00023180"/>
    </source>
</evidence>
<dbReference type="GeneTree" id="ENSGT00950000182968"/>
<dbReference type="GO" id="GO:0002376">
    <property type="term" value="P:immune system process"/>
    <property type="evidence" value="ECO:0007669"/>
    <property type="project" value="UniProtKB-KW"/>
</dbReference>
<evidence type="ECO:0000256" key="6">
    <source>
        <dbReference type="ARBA" id="ARBA00023157"/>
    </source>
</evidence>
<evidence type="ECO:0000313" key="11">
    <source>
        <dbReference type="Ensembl" id="ENSCSEP00000020846.1"/>
    </source>
</evidence>
<dbReference type="RefSeq" id="XP_024912479.1">
    <property type="nucleotide sequence ID" value="XM_025056711.1"/>
</dbReference>
<evidence type="ECO:0000256" key="5">
    <source>
        <dbReference type="ARBA" id="ARBA00023136"/>
    </source>
</evidence>
<dbReference type="STRING" id="244447.ENSCSEP00000020846"/>
<dbReference type="AlphaFoldDB" id="A0A3P8W5I9"/>
<feature type="signal peptide" evidence="9">
    <location>
        <begin position="1"/>
        <end position="23"/>
    </location>
</feature>
<dbReference type="InterPro" id="IPR013106">
    <property type="entry name" value="Ig_V-set"/>
</dbReference>
<dbReference type="SUPFAM" id="SSF48726">
    <property type="entry name" value="Immunoglobulin"/>
    <property type="match status" value="2"/>
</dbReference>
<dbReference type="Gene3D" id="2.60.40.10">
    <property type="entry name" value="Immunoglobulins"/>
    <property type="match status" value="2"/>
</dbReference>
<dbReference type="InterPro" id="IPR013783">
    <property type="entry name" value="Ig-like_fold"/>
</dbReference>
<dbReference type="Ensembl" id="ENSCSET00000021116.1">
    <property type="protein sequence ID" value="ENSCSEP00000020846.1"/>
    <property type="gene ID" value="ENSCSEG00000013312.1"/>
</dbReference>
<evidence type="ECO:0000313" key="12">
    <source>
        <dbReference type="Proteomes" id="UP000265120"/>
    </source>
</evidence>
<dbReference type="OrthoDB" id="6370831at2759"/>
<evidence type="ECO:0000256" key="4">
    <source>
        <dbReference type="ARBA" id="ARBA00022859"/>
    </source>
</evidence>
<evidence type="ECO:0000256" key="2">
    <source>
        <dbReference type="ARBA" id="ARBA00022475"/>
    </source>
</evidence>
<dbReference type="GeneID" id="103391515"/>
<comment type="subcellular location">
    <subcellularLocation>
        <location evidence="1">Cell membrane</location>
    </subcellularLocation>
</comment>
<dbReference type="InterPro" id="IPR007110">
    <property type="entry name" value="Ig-like_dom"/>
</dbReference>
<evidence type="ECO:0000259" key="10">
    <source>
        <dbReference type="PROSITE" id="PS50835"/>
    </source>
</evidence>
<dbReference type="InterPro" id="IPR003599">
    <property type="entry name" value="Ig_sub"/>
</dbReference>
<feature type="transmembrane region" description="Helical" evidence="8">
    <location>
        <begin position="254"/>
        <end position="275"/>
    </location>
</feature>
<dbReference type="GO" id="GO:0005886">
    <property type="term" value="C:plasma membrane"/>
    <property type="evidence" value="ECO:0007669"/>
    <property type="project" value="UniProtKB-SubCell"/>
</dbReference>
<dbReference type="InterPro" id="IPR036179">
    <property type="entry name" value="Ig-like_dom_sf"/>
</dbReference>
<dbReference type="InterPro" id="IPR052051">
    <property type="entry name" value="TCR_complex_component"/>
</dbReference>
<name>A0A3P8W5I9_CYNSE</name>
<reference evidence="11" key="2">
    <citation type="submission" date="2025-05" db="UniProtKB">
        <authorList>
            <consortium name="Ensembl"/>
        </authorList>
    </citation>
    <scope>IDENTIFICATION</scope>
</reference>
<dbReference type="PANTHER" id="PTHR19433:SF127">
    <property type="entry name" value="NITR9"/>
    <property type="match status" value="1"/>
</dbReference>
<feature type="chain" id="PRO_5044597023" evidence="9">
    <location>
        <begin position="24"/>
        <end position="338"/>
    </location>
</feature>
<feature type="domain" description="Ig-like" evidence="10">
    <location>
        <begin position="38"/>
        <end position="131"/>
    </location>
</feature>
<keyword evidence="5 8" id="KW-0472">Membrane</keyword>
<keyword evidence="4" id="KW-0391">Immunity</keyword>
<proteinExistence type="predicted"/>
<dbReference type="Pfam" id="PF07686">
    <property type="entry name" value="V-set"/>
    <property type="match status" value="2"/>
</dbReference>
<protein>
    <submittedName>
        <fullName evidence="11">Uncharacterized LOC103391515</fullName>
    </submittedName>
</protein>
<feature type="domain" description="Ig-like" evidence="10">
    <location>
        <begin position="142"/>
        <end position="253"/>
    </location>
</feature>
<keyword evidence="6" id="KW-1015">Disulfide bond</keyword>
<reference evidence="11 12" key="1">
    <citation type="journal article" date="2014" name="Nat. Genet.">
        <title>Whole-genome sequence of a flatfish provides insights into ZW sex chromosome evolution and adaptation to a benthic lifestyle.</title>
        <authorList>
            <person name="Chen S."/>
            <person name="Zhang G."/>
            <person name="Shao C."/>
            <person name="Huang Q."/>
            <person name="Liu G."/>
            <person name="Zhang P."/>
            <person name="Song W."/>
            <person name="An N."/>
            <person name="Chalopin D."/>
            <person name="Volff J.N."/>
            <person name="Hong Y."/>
            <person name="Li Q."/>
            <person name="Sha Z."/>
            <person name="Zhou H."/>
            <person name="Xie M."/>
            <person name="Yu Q."/>
            <person name="Liu Y."/>
            <person name="Xiang H."/>
            <person name="Wang N."/>
            <person name="Wu K."/>
            <person name="Yang C."/>
            <person name="Zhou Q."/>
            <person name="Liao X."/>
            <person name="Yang L."/>
            <person name="Hu Q."/>
            <person name="Zhang J."/>
            <person name="Meng L."/>
            <person name="Jin L."/>
            <person name="Tian Y."/>
            <person name="Lian J."/>
            <person name="Yang J."/>
            <person name="Miao G."/>
            <person name="Liu S."/>
            <person name="Liang Z."/>
            <person name="Yan F."/>
            <person name="Li Y."/>
            <person name="Sun B."/>
            <person name="Zhang H."/>
            <person name="Zhang J."/>
            <person name="Zhu Y."/>
            <person name="Du M."/>
            <person name="Zhao Y."/>
            <person name="Schartl M."/>
            <person name="Tang Q."/>
            <person name="Wang J."/>
        </authorList>
    </citation>
    <scope>NUCLEOTIDE SEQUENCE</scope>
</reference>
<keyword evidence="2" id="KW-1003">Cell membrane</keyword>
<dbReference type="Ensembl" id="ENSCSET00000021109.1">
    <property type="protein sequence ID" value="ENSCSEP00000020839.1"/>
    <property type="gene ID" value="ENSCSEG00000013312.1"/>
</dbReference>
<dbReference type="GO" id="GO:0009617">
    <property type="term" value="P:response to bacterium"/>
    <property type="evidence" value="ECO:0007669"/>
    <property type="project" value="TreeGrafter"/>
</dbReference>
<organism evidence="11 12">
    <name type="scientific">Cynoglossus semilaevis</name>
    <name type="common">Tongue sole</name>
    <dbReference type="NCBI Taxonomy" id="244447"/>
    <lineage>
        <taxon>Eukaryota</taxon>
        <taxon>Metazoa</taxon>
        <taxon>Chordata</taxon>
        <taxon>Craniata</taxon>
        <taxon>Vertebrata</taxon>
        <taxon>Euteleostomi</taxon>
        <taxon>Actinopterygii</taxon>
        <taxon>Neopterygii</taxon>
        <taxon>Teleostei</taxon>
        <taxon>Neoteleostei</taxon>
        <taxon>Acanthomorphata</taxon>
        <taxon>Carangaria</taxon>
        <taxon>Pleuronectiformes</taxon>
        <taxon>Pleuronectoidei</taxon>
        <taxon>Cynoglossidae</taxon>
        <taxon>Cynoglossinae</taxon>
        <taxon>Cynoglossus</taxon>
    </lineage>
</organism>
<keyword evidence="3 9" id="KW-0732">Signal</keyword>
<dbReference type="PROSITE" id="PS50835">
    <property type="entry name" value="IG_LIKE"/>
    <property type="match status" value="2"/>
</dbReference>